<dbReference type="InterPro" id="IPR013783">
    <property type="entry name" value="Ig-like_fold"/>
</dbReference>
<feature type="transmembrane region" description="Helical" evidence="1">
    <location>
        <begin position="141"/>
        <end position="162"/>
    </location>
</feature>
<name>A0A6P8G0U0_CLUHA</name>
<evidence type="ECO:0000313" key="5">
    <source>
        <dbReference type="RefSeq" id="XP_031429276.1"/>
    </source>
</evidence>
<dbReference type="InterPro" id="IPR039257">
    <property type="entry name" value="BTLA"/>
</dbReference>
<dbReference type="GeneID" id="116221822"/>
<keyword evidence="2" id="KW-0732">Signal</keyword>
<protein>
    <submittedName>
        <fullName evidence="5">Uncharacterized protein si:dkey-52l18.4</fullName>
    </submittedName>
</protein>
<dbReference type="PANTHER" id="PTHR37996:SF1">
    <property type="entry name" value="B- AND T-LYMPHOCYTE ATTENUATOR"/>
    <property type="match status" value="1"/>
</dbReference>
<keyword evidence="1" id="KW-0472">Membrane</keyword>
<dbReference type="GO" id="GO:0005886">
    <property type="term" value="C:plasma membrane"/>
    <property type="evidence" value="ECO:0007669"/>
    <property type="project" value="InterPro"/>
</dbReference>
<feature type="domain" description="Ig-like" evidence="3">
    <location>
        <begin position="40"/>
        <end position="120"/>
    </location>
</feature>
<reference evidence="5" key="1">
    <citation type="submission" date="2025-08" db="UniProtKB">
        <authorList>
            <consortium name="RefSeq"/>
        </authorList>
    </citation>
    <scope>IDENTIFICATION</scope>
</reference>
<dbReference type="KEGG" id="char:116221822"/>
<gene>
    <name evidence="5" type="primary">si:dkey-52l18.4</name>
</gene>
<dbReference type="RefSeq" id="XP_031429276.1">
    <property type="nucleotide sequence ID" value="XM_031573416.1"/>
</dbReference>
<evidence type="ECO:0000256" key="1">
    <source>
        <dbReference type="SAM" id="Phobius"/>
    </source>
</evidence>
<dbReference type="PANTHER" id="PTHR37996">
    <property type="entry name" value="B- AND T-LYMPHOCYTE ATTENUATOR"/>
    <property type="match status" value="1"/>
</dbReference>
<dbReference type="SUPFAM" id="SSF48726">
    <property type="entry name" value="Immunoglobulin"/>
    <property type="match status" value="1"/>
</dbReference>
<dbReference type="Gene3D" id="2.60.40.10">
    <property type="entry name" value="Immunoglobulins"/>
    <property type="match status" value="1"/>
</dbReference>
<evidence type="ECO:0000256" key="2">
    <source>
        <dbReference type="SAM" id="SignalP"/>
    </source>
</evidence>
<dbReference type="Proteomes" id="UP000515152">
    <property type="component" value="Chromosome 9"/>
</dbReference>
<proteinExistence type="predicted"/>
<dbReference type="InterPro" id="IPR036179">
    <property type="entry name" value="Ig-like_dom_sf"/>
</dbReference>
<dbReference type="GO" id="GO:0038023">
    <property type="term" value="F:signaling receptor activity"/>
    <property type="evidence" value="ECO:0007669"/>
    <property type="project" value="InterPro"/>
</dbReference>
<keyword evidence="1" id="KW-0812">Transmembrane</keyword>
<feature type="chain" id="PRO_5028044007" evidence="2">
    <location>
        <begin position="23"/>
        <end position="222"/>
    </location>
</feature>
<dbReference type="SMART" id="SM00409">
    <property type="entry name" value="IG"/>
    <property type="match status" value="1"/>
</dbReference>
<evidence type="ECO:0000313" key="4">
    <source>
        <dbReference type="Proteomes" id="UP000515152"/>
    </source>
</evidence>
<keyword evidence="1" id="KW-1133">Transmembrane helix</keyword>
<dbReference type="AlphaFoldDB" id="A0A6P8G0U0"/>
<dbReference type="InterPro" id="IPR003599">
    <property type="entry name" value="Ig_sub"/>
</dbReference>
<evidence type="ECO:0000259" key="3">
    <source>
        <dbReference type="PROSITE" id="PS50835"/>
    </source>
</evidence>
<keyword evidence="4" id="KW-1185">Reference proteome</keyword>
<sequence>MGPVIGCYVIITLLYHNLGCSAAECFNAVKARRDRKEVFEGSSLSLSCEVEHCGRSGWTGGWGVVKEDTFSLLQNSPRLHIYKEDLTINSTRLNINFIRTNISDTGTYQCRINWGRDSISNGHVTFVNVTDTPPKKSERTVLLRVFVCVCACFSFPLALVLARCLSHPAAPPVPPRLHSAATQSRTGDELVYADLTLENAGASTQNPPHTEEQPVIYSLISL</sequence>
<feature type="signal peptide" evidence="2">
    <location>
        <begin position="1"/>
        <end position="22"/>
    </location>
</feature>
<dbReference type="GO" id="GO:0002768">
    <property type="term" value="P:immune response-regulating cell surface receptor signaling pathway"/>
    <property type="evidence" value="ECO:0007669"/>
    <property type="project" value="InterPro"/>
</dbReference>
<dbReference type="OrthoDB" id="8950231at2759"/>
<dbReference type="PROSITE" id="PS50835">
    <property type="entry name" value="IG_LIKE"/>
    <property type="match status" value="1"/>
</dbReference>
<accession>A0A6P8G0U0</accession>
<organism evidence="4 5">
    <name type="scientific">Clupea harengus</name>
    <name type="common">Atlantic herring</name>
    <dbReference type="NCBI Taxonomy" id="7950"/>
    <lineage>
        <taxon>Eukaryota</taxon>
        <taxon>Metazoa</taxon>
        <taxon>Chordata</taxon>
        <taxon>Craniata</taxon>
        <taxon>Vertebrata</taxon>
        <taxon>Euteleostomi</taxon>
        <taxon>Actinopterygii</taxon>
        <taxon>Neopterygii</taxon>
        <taxon>Teleostei</taxon>
        <taxon>Clupei</taxon>
        <taxon>Clupeiformes</taxon>
        <taxon>Clupeoidei</taxon>
        <taxon>Clupeidae</taxon>
        <taxon>Clupea</taxon>
    </lineage>
</organism>
<dbReference type="InterPro" id="IPR007110">
    <property type="entry name" value="Ig-like_dom"/>
</dbReference>